<dbReference type="Proteomes" id="UP000018144">
    <property type="component" value="Unassembled WGS sequence"/>
</dbReference>
<evidence type="ECO:0000256" key="9">
    <source>
        <dbReference type="ARBA" id="ARBA00024687"/>
    </source>
</evidence>
<evidence type="ECO:0000313" key="15">
    <source>
        <dbReference type="Proteomes" id="UP000018144"/>
    </source>
</evidence>
<reference evidence="14 15" key="1">
    <citation type="journal article" date="2013" name="PLoS Genet.">
        <title>The genome and development-dependent transcriptomes of Pyronema confluens: a window into fungal evolution.</title>
        <authorList>
            <person name="Traeger S."/>
            <person name="Altegoer F."/>
            <person name="Freitag M."/>
            <person name="Gabaldon T."/>
            <person name="Kempken F."/>
            <person name="Kumar A."/>
            <person name="Marcet-Houben M."/>
            <person name="Poggeler S."/>
            <person name="Stajich J.E."/>
            <person name="Nowrousian M."/>
        </authorList>
    </citation>
    <scope>NUCLEOTIDE SEQUENCE [LARGE SCALE GENOMIC DNA]</scope>
    <source>
        <strain evidence="15">CBS 100304</strain>
        <tissue evidence="14">Vegetative mycelium</tissue>
    </source>
</reference>
<dbReference type="EMBL" id="HF935298">
    <property type="protein sequence ID" value="CCX06569.1"/>
    <property type="molecule type" value="Genomic_DNA"/>
</dbReference>
<accession>U4L8X2</accession>
<feature type="compositionally biased region" description="Low complexity" evidence="11">
    <location>
        <begin position="520"/>
        <end position="531"/>
    </location>
</feature>
<dbReference type="eggNOG" id="KOG1913">
    <property type="taxonomic scope" value="Eukaryota"/>
</dbReference>
<feature type="compositionally biased region" description="Pro residues" evidence="11">
    <location>
        <begin position="774"/>
        <end position="787"/>
    </location>
</feature>
<feature type="region of interest" description="Disordered" evidence="11">
    <location>
        <begin position="1507"/>
        <end position="1937"/>
    </location>
</feature>
<dbReference type="OrthoDB" id="8918678at2759"/>
<comment type="similarity">
    <text evidence="2 10">Belongs to the SEC16 family.</text>
</comment>
<evidence type="ECO:0000256" key="4">
    <source>
        <dbReference type="ARBA" id="ARBA00022824"/>
    </source>
</evidence>
<dbReference type="GO" id="GO:0012507">
    <property type="term" value="C:ER to Golgi transport vesicle membrane"/>
    <property type="evidence" value="ECO:0007669"/>
    <property type="project" value="TreeGrafter"/>
</dbReference>
<feature type="compositionally biased region" description="Polar residues" evidence="11">
    <location>
        <begin position="532"/>
        <end position="564"/>
    </location>
</feature>
<protein>
    <recommendedName>
        <fullName evidence="10">Protein transport protein sec16</fullName>
    </recommendedName>
</protein>
<feature type="compositionally biased region" description="Polar residues" evidence="11">
    <location>
        <begin position="1"/>
        <end position="16"/>
    </location>
</feature>
<feature type="region of interest" description="Disordered" evidence="11">
    <location>
        <begin position="652"/>
        <end position="936"/>
    </location>
</feature>
<dbReference type="GO" id="GO:0070971">
    <property type="term" value="C:endoplasmic reticulum exit site"/>
    <property type="evidence" value="ECO:0007669"/>
    <property type="project" value="TreeGrafter"/>
</dbReference>
<dbReference type="STRING" id="1076935.U4L8X2"/>
<feature type="compositionally biased region" description="Pro residues" evidence="11">
    <location>
        <begin position="795"/>
        <end position="809"/>
    </location>
</feature>
<dbReference type="PANTHER" id="PTHR13402:SF6">
    <property type="entry name" value="SECRETORY 16, ISOFORM I"/>
    <property type="match status" value="1"/>
</dbReference>
<keyword evidence="7 10" id="KW-0072">Autophagy</keyword>
<feature type="compositionally biased region" description="Low complexity" evidence="11">
    <location>
        <begin position="1617"/>
        <end position="1632"/>
    </location>
</feature>
<dbReference type="GO" id="GO:0015031">
    <property type="term" value="P:protein transport"/>
    <property type="evidence" value="ECO:0007669"/>
    <property type="project" value="UniProtKB-KW"/>
</dbReference>
<evidence type="ECO:0000256" key="3">
    <source>
        <dbReference type="ARBA" id="ARBA00022448"/>
    </source>
</evidence>
<evidence type="ECO:0000256" key="1">
    <source>
        <dbReference type="ARBA" id="ARBA00004397"/>
    </source>
</evidence>
<dbReference type="CDD" id="cd09233">
    <property type="entry name" value="ACE1-Sec16-like"/>
    <property type="match status" value="1"/>
</dbReference>
<organism evidence="14 15">
    <name type="scientific">Pyronema omphalodes (strain CBS 100304)</name>
    <name type="common">Pyronema confluens</name>
    <dbReference type="NCBI Taxonomy" id="1076935"/>
    <lineage>
        <taxon>Eukaryota</taxon>
        <taxon>Fungi</taxon>
        <taxon>Dikarya</taxon>
        <taxon>Ascomycota</taxon>
        <taxon>Pezizomycotina</taxon>
        <taxon>Pezizomycetes</taxon>
        <taxon>Pezizales</taxon>
        <taxon>Pyronemataceae</taxon>
        <taxon>Pyronema</taxon>
    </lineage>
</organism>
<keyword evidence="3 10" id="KW-0813">Transport</keyword>
<dbReference type="InterPro" id="IPR024340">
    <property type="entry name" value="Sec16_CCD"/>
</dbReference>
<feature type="compositionally biased region" description="Pro residues" evidence="11">
    <location>
        <begin position="839"/>
        <end position="851"/>
    </location>
</feature>
<feature type="compositionally biased region" description="Low complexity" evidence="11">
    <location>
        <begin position="1819"/>
        <end position="1845"/>
    </location>
</feature>
<feature type="compositionally biased region" description="Polar residues" evidence="11">
    <location>
        <begin position="138"/>
        <end position="171"/>
    </location>
</feature>
<evidence type="ECO:0000256" key="8">
    <source>
        <dbReference type="ARBA" id="ARBA00023136"/>
    </source>
</evidence>
<sequence length="1937" mass="207084">MSTDQSEIPDQPSQVAPITLSEPATSACHVEDITQPCQNPVCGLHTTTHTPEISRAASHADLRNLAGVSGDVGEEAGMVAGNNEPIPESQFIGQPIGNAAHVAEDVSSVAPSTESAPPPPESALLPAHLPPQTLPVEETTSGELRTSLQSTAEDTPGSTPSPKQEQQQINWNFDDPEALQEHVTGGPDPFEQLRQEAPERSASFPAVPTLATLQSPQSDEQSILDMMAAEVASGAGERGMFDSPAVEHGSFFGDAPEEEDFFAQAGRQDTQSLGVMGSNSRLTELLPQDTSQQRFDEGMPLMHDEELVVDSKKEMDFFGSEPDSPADEAFTPMDQITTTESPALMGIQRKNTEQFMSNTTHTHYFGEDSASEQSTPVNQKALEVVEENEAPTDVPAHNETEHEKADVSQIETEKAPESTGFFAQSAAVEGDDFFSQLGQSQPSQEPAAEPAKEDDVDAKWKAVLGDDDEFLDDDEGFLPSDDEGFLPEDDSMAPVPAAQTPATGYIPIPQASQPQNWPGQQPSSSFNSQPNAYQPTPQLRSTQSAYFPRSANSPYAASFAQQPTQPVPDNKPQSFVDKNVGYQSPYDLPMDVLPVIKKRPTNPNPLQGPAMGIPAQPEKKPQSFVDKKEGYQSPYDLPMDVVLPQIKKRTSNLNPLQGQAMGINAPPLRSTSMPMPATLPPPGPPGGSYSVPPRPIQPQANPRYAPAPVPTPMSSLPTAASKPMGGQYAPDQRRASGPAFAVPPVVPEAQEAMREQQPNVPAPPPPAVSNRYAAPPPRDLSTPPPPASNNRYATPPVPQSAPIQPPPPVANNRYAASPVPRSTATPPPPQAAPNRYAAPPVPRTTSTPPPTQRNVVSPPSSVAQRQLSPQKYTPRSGPTSPEAFQPPPRAHTISPGLHYGRQKVGQKSRDPYERPSSALAHSTFPEDYPPVDPQQQVRTPLFDMNRESIQMNFMPPEGSLANDPLERWKGAPVFTWGMGGVVTMFPVRTQRFASDLHSTVIKSTAGIPRSRPLKEVLEFPADLEKFPGPIWTGNKSSNKSKKKEVIAYMESRIEAFEKSQMDIYDHTEKRLAEEKCMLWKVVKLMIEHDGVLENVPEIDPAVRKILTPEIAQIDAAEPSAGFVPMVGMSSMHAANAEPVDGEAMTTFRNKLLSGDREGAVWFAADKRLWAHAMLISGTVGKDLWKRVIEEFVKSEVKTLGNGSESLAVLYATLAGNWEESVDELVPPSARLGMPMLTTTQGQELSLEDRLGKWRESLALILSNRSPGDQASILALGRLLASYGWTAAAHICFIFGRQLPLGGGGALFGGADEPTTDFCLLGANHKSKLELGRDLDSILLSEIYEFAVSLAPHAGTAAPVFPHLQQWKIHHAVILAENGNKTAAQKYCDSIATAGKAWGKPNPYFNPGFYHCLEDLTKRLQEAPRDASSGNASKWIPKLTSDAVSSSVWGAFNKFVSGEEDGQDASSAAQAESEGLFGKITPAVSRVQSNADLYGSYGGGGGGSMYNPGFTSGNSSPNATRTTTTTSRYAPSTATARSSMESTRPNIYDPSRRASADSYRGAAMNGSMYEPTGNSYEPSAPGGNPYEPLANPYESPRSMGNSYNPRASLEATPEVPENSSYAPSPYGSYSNGYQPAGNTGYEPPVSTGGYEPPSASGYEPPSSGGYEPPASAGGYEPPSAGGGYEPPSDGFVPYQPEPDNDDDEAEKPKTKPKKSFMDDEDDDAELLRRAEAVKKAAAEEEKRKAEESKKADDSTTARKSGWFGGWFGKKDPAEQTGPIKAKLGEESSFVYDPDLKRWVNKKAGAETPAPVKATPPPARRTPTPSISGISTPPMAPASPAVSLPSPTQGPPPGPATPAPLMTSPPPSGGLAPPPGPPRGLTPSPVPSIASLASRPGTSGGDAMDELLGPPMPRKGTPSGRKARKGGASRYVEVIPGQK</sequence>
<keyword evidence="8 10" id="KW-0472">Membrane</keyword>
<feature type="compositionally biased region" description="Low complexity" evidence="11">
    <location>
        <begin position="738"/>
        <end position="750"/>
    </location>
</feature>
<feature type="compositionally biased region" description="Pro residues" evidence="11">
    <location>
        <begin position="1846"/>
        <end position="1884"/>
    </location>
</feature>
<dbReference type="FunFam" id="1.25.40.1030:FF:000008">
    <property type="entry name" value="Protein transport protein sec16"/>
    <property type="match status" value="1"/>
</dbReference>
<evidence type="ECO:0000259" key="13">
    <source>
        <dbReference type="Pfam" id="PF12932"/>
    </source>
</evidence>
<evidence type="ECO:0000256" key="11">
    <source>
        <dbReference type="SAM" id="MobiDB-lite"/>
    </source>
</evidence>
<feature type="compositionally biased region" description="Low complexity" evidence="11">
    <location>
        <begin position="1513"/>
        <end position="1538"/>
    </location>
</feature>
<dbReference type="GO" id="GO:0070973">
    <property type="term" value="P:protein localization to endoplasmic reticulum exit site"/>
    <property type="evidence" value="ECO:0007669"/>
    <property type="project" value="TreeGrafter"/>
</dbReference>
<feature type="region of interest" description="Disordered" evidence="11">
    <location>
        <begin position="351"/>
        <end position="582"/>
    </location>
</feature>
<evidence type="ECO:0000256" key="6">
    <source>
        <dbReference type="ARBA" id="ARBA00022927"/>
    </source>
</evidence>
<dbReference type="GO" id="GO:0016192">
    <property type="term" value="P:vesicle-mediated transport"/>
    <property type="evidence" value="ECO:0007669"/>
    <property type="project" value="UniProtKB-KW"/>
</dbReference>
<evidence type="ECO:0000313" key="14">
    <source>
        <dbReference type="EMBL" id="CCX06569.1"/>
    </source>
</evidence>
<comment type="subcellular location">
    <subcellularLocation>
        <location evidence="1">Endoplasmic reticulum membrane</location>
        <topology evidence="1">Peripheral membrane protein</topology>
        <orientation evidence="1">Cytoplasmic side</orientation>
    </subcellularLocation>
</comment>
<dbReference type="Gene3D" id="1.25.40.1030">
    <property type="match status" value="1"/>
</dbReference>
<dbReference type="GO" id="GO:0005789">
    <property type="term" value="C:endoplasmic reticulum membrane"/>
    <property type="evidence" value="ECO:0007669"/>
    <property type="project" value="UniProtKB-SubCell"/>
</dbReference>
<dbReference type="Pfam" id="PF12931">
    <property type="entry name" value="TPR_Sec16"/>
    <property type="match status" value="1"/>
</dbReference>
<dbReference type="PANTHER" id="PTHR13402">
    <property type="entry name" value="RGPR-RELATED"/>
    <property type="match status" value="1"/>
</dbReference>
<dbReference type="InterPro" id="IPR024298">
    <property type="entry name" value="Sec16_Sec23-bd"/>
</dbReference>
<feature type="domain" description="Sec16 central conserved" evidence="13">
    <location>
        <begin position="971"/>
        <end position="1090"/>
    </location>
</feature>
<feature type="compositionally biased region" description="Basic and acidic residues" evidence="11">
    <location>
        <begin position="1724"/>
        <end position="1755"/>
    </location>
</feature>
<feature type="compositionally biased region" description="Basic and acidic residues" evidence="11">
    <location>
        <begin position="450"/>
        <end position="460"/>
    </location>
</feature>
<gene>
    <name evidence="14" type="ORF">PCON_06156</name>
</gene>
<dbReference type="Pfam" id="PF12932">
    <property type="entry name" value="Sec16"/>
    <property type="match status" value="1"/>
</dbReference>
<feature type="compositionally biased region" description="Low complexity" evidence="11">
    <location>
        <begin position="815"/>
        <end position="824"/>
    </location>
</feature>
<evidence type="ECO:0000256" key="10">
    <source>
        <dbReference type="RuleBase" id="RU364101"/>
    </source>
</evidence>
<keyword evidence="15" id="KW-1185">Reference proteome</keyword>
<comment type="function">
    <text evidence="9 10">Involved in the initiation of assembly of the COPII coat required for the formation of transport vesicles from the endoplasmic reticulum (ER) and the selection of cargo molecules. Also involved in autophagy.</text>
</comment>
<feature type="compositionally biased region" description="Low complexity" evidence="11">
    <location>
        <begin position="106"/>
        <end position="115"/>
    </location>
</feature>
<dbReference type="GO" id="GO:0007030">
    <property type="term" value="P:Golgi organization"/>
    <property type="evidence" value="ECO:0007669"/>
    <property type="project" value="TreeGrafter"/>
</dbReference>
<evidence type="ECO:0000256" key="7">
    <source>
        <dbReference type="ARBA" id="ARBA00023006"/>
    </source>
</evidence>
<feature type="compositionally biased region" description="Acidic residues" evidence="11">
    <location>
        <begin position="465"/>
        <end position="491"/>
    </location>
</feature>
<feature type="region of interest" description="Disordered" evidence="11">
    <location>
        <begin position="104"/>
        <end position="206"/>
    </location>
</feature>
<evidence type="ECO:0000259" key="12">
    <source>
        <dbReference type="Pfam" id="PF12931"/>
    </source>
</evidence>
<feature type="region of interest" description="Disordered" evidence="11">
    <location>
        <begin position="1"/>
        <end position="20"/>
    </location>
</feature>
<keyword evidence="6 10" id="KW-0653">Protein transport</keyword>
<feature type="region of interest" description="Disordered" evidence="11">
    <location>
        <begin position="595"/>
        <end position="623"/>
    </location>
</feature>
<name>U4L8X2_PYROM</name>
<evidence type="ECO:0000256" key="5">
    <source>
        <dbReference type="ARBA" id="ARBA00022892"/>
    </source>
</evidence>
<feature type="domain" description="Sec16 Sec23-binding" evidence="12">
    <location>
        <begin position="1148"/>
        <end position="1458"/>
    </location>
</feature>
<keyword evidence="4 10" id="KW-0256">Endoplasmic reticulum</keyword>
<feature type="compositionally biased region" description="Basic and acidic residues" evidence="11">
    <location>
        <begin position="396"/>
        <end position="416"/>
    </location>
</feature>
<feature type="compositionally biased region" description="Polar residues" evidence="11">
    <location>
        <begin position="852"/>
        <end position="879"/>
    </location>
</feature>
<feature type="compositionally biased region" description="Polar residues" evidence="11">
    <location>
        <begin position="510"/>
        <end position="519"/>
    </location>
</feature>
<keyword evidence="5 10" id="KW-0931">ER-Golgi transport</keyword>
<feature type="compositionally biased region" description="Polar residues" evidence="11">
    <location>
        <begin position="353"/>
        <end position="362"/>
    </location>
</feature>
<dbReference type="GO" id="GO:0006914">
    <property type="term" value="P:autophagy"/>
    <property type="evidence" value="ECO:0007669"/>
    <property type="project" value="UniProtKB-KW"/>
</dbReference>
<evidence type="ECO:0000256" key="2">
    <source>
        <dbReference type="ARBA" id="ARBA00005927"/>
    </source>
</evidence>
<dbReference type="OMA" id="YKSPYDL"/>
<proteinExistence type="inferred from homology"/>